<feature type="binding site" evidence="5">
    <location>
        <position position="277"/>
    </location>
    <ligand>
        <name>substrate</name>
    </ligand>
</feature>
<evidence type="ECO:0000256" key="4">
    <source>
        <dbReference type="ARBA" id="ARBA00023239"/>
    </source>
</evidence>
<protein>
    <recommendedName>
        <fullName evidence="5 6">Diaminopimelate decarboxylase</fullName>
        <shortName evidence="5">DAP decarboxylase</shortName>
        <shortName evidence="5">DAPDC</shortName>
        <ecNumber evidence="5 6">4.1.1.20</ecNumber>
    </recommendedName>
</protein>
<dbReference type="KEGG" id="tsv:DSM104635_02899"/>
<feature type="binding site" evidence="5">
    <location>
        <position position="372"/>
    </location>
    <ligand>
        <name>pyridoxal 5'-phosphate</name>
        <dbReference type="ChEBI" id="CHEBI:597326"/>
    </ligand>
</feature>
<comment type="cofactor">
    <cofactor evidence="1 5 7 8">
        <name>pyridoxal 5'-phosphate</name>
        <dbReference type="ChEBI" id="CHEBI:597326"/>
    </cofactor>
</comment>
<dbReference type="UniPathway" id="UPA00034">
    <property type="reaction ID" value="UER00027"/>
</dbReference>
<comment type="catalytic activity">
    <reaction evidence="5 8">
        <text>meso-2,6-diaminopimelate + H(+) = L-lysine + CO2</text>
        <dbReference type="Rhea" id="RHEA:15101"/>
        <dbReference type="ChEBI" id="CHEBI:15378"/>
        <dbReference type="ChEBI" id="CHEBI:16526"/>
        <dbReference type="ChEBI" id="CHEBI:32551"/>
        <dbReference type="ChEBI" id="CHEBI:57791"/>
        <dbReference type="EC" id="4.1.1.20"/>
    </reaction>
</comment>
<gene>
    <name evidence="5 11" type="primary">lysA</name>
    <name evidence="11" type="ORF">DSM104635_02899</name>
</gene>
<dbReference type="SUPFAM" id="SSF50621">
    <property type="entry name" value="Alanine racemase C-terminal domain-like"/>
    <property type="match status" value="1"/>
</dbReference>
<dbReference type="Gene3D" id="3.20.20.10">
    <property type="entry name" value="Alanine racemase"/>
    <property type="match status" value="1"/>
</dbReference>
<dbReference type="SUPFAM" id="SSF51419">
    <property type="entry name" value="PLP-binding barrel"/>
    <property type="match status" value="1"/>
</dbReference>
<feature type="binding site" evidence="5">
    <location>
        <begin position="274"/>
        <end position="277"/>
    </location>
    <ligand>
        <name>pyridoxal 5'-phosphate</name>
        <dbReference type="ChEBI" id="CHEBI:597326"/>
    </ligand>
</feature>
<feature type="domain" description="Orn/DAP/Arg decarboxylase 2 C-terminal" evidence="9">
    <location>
        <begin position="30"/>
        <end position="370"/>
    </location>
</feature>
<evidence type="ECO:0000256" key="3">
    <source>
        <dbReference type="ARBA" id="ARBA00022898"/>
    </source>
</evidence>
<feature type="binding site" evidence="5">
    <location>
        <position position="317"/>
    </location>
    <ligand>
        <name>substrate</name>
    </ligand>
</feature>
<dbReference type="InterPro" id="IPR022653">
    <property type="entry name" value="De-COase2_pyr-phos_BS"/>
</dbReference>
<dbReference type="InterPro" id="IPR002986">
    <property type="entry name" value="DAP_deCOOHase_LysA"/>
</dbReference>
<evidence type="ECO:0000256" key="8">
    <source>
        <dbReference type="RuleBase" id="RU003738"/>
    </source>
</evidence>
<evidence type="ECO:0000259" key="10">
    <source>
        <dbReference type="Pfam" id="PF02784"/>
    </source>
</evidence>
<reference evidence="12" key="1">
    <citation type="submission" date="2019-12" db="EMBL/GenBank/DDBJ databases">
        <title>Complete genome of Terracaulis silvestris 0127_4.</title>
        <authorList>
            <person name="Vieira S."/>
            <person name="Riedel T."/>
            <person name="Sproer C."/>
            <person name="Pascual J."/>
            <person name="Boedeker C."/>
            <person name="Overmann J."/>
        </authorList>
    </citation>
    <scope>NUCLEOTIDE SEQUENCE [LARGE SCALE GENOMIC DNA]</scope>
    <source>
        <strain evidence="12">0127_4</strain>
    </source>
</reference>
<dbReference type="PROSITE" id="PS00879">
    <property type="entry name" value="ODR_DC_2_2"/>
    <property type="match status" value="1"/>
</dbReference>
<evidence type="ECO:0000259" key="9">
    <source>
        <dbReference type="Pfam" id="PF00278"/>
    </source>
</evidence>
<name>A0A6I6MXZ0_9CAUL</name>
<evidence type="ECO:0000313" key="12">
    <source>
        <dbReference type="Proteomes" id="UP000431269"/>
    </source>
</evidence>
<evidence type="ECO:0000256" key="2">
    <source>
        <dbReference type="ARBA" id="ARBA00022793"/>
    </source>
</evidence>
<dbReference type="NCBIfam" id="TIGR01048">
    <property type="entry name" value="lysA"/>
    <property type="match status" value="1"/>
</dbReference>
<keyword evidence="5" id="KW-0028">Amino-acid biosynthesis</keyword>
<dbReference type="GO" id="GO:0008836">
    <property type="term" value="F:diaminopimelate decarboxylase activity"/>
    <property type="evidence" value="ECO:0007669"/>
    <property type="project" value="UniProtKB-UniRule"/>
</dbReference>
<keyword evidence="3 5" id="KW-0663">Pyridoxal phosphate</keyword>
<feature type="binding site" evidence="5">
    <location>
        <position position="344"/>
    </location>
    <ligand>
        <name>substrate</name>
    </ligand>
</feature>
<organism evidence="11 12">
    <name type="scientific">Terricaulis silvestris</name>
    <dbReference type="NCBI Taxonomy" id="2686094"/>
    <lineage>
        <taxon>Bacteria</taxon>
        <taxon>Pseudomonadati</taxon>
        <taxon>Pseudomonadota</taxon>
        <taxon>Alphaproteobacteria</taxon>
        <taxon>Caulobacterales</taxon>
        <taxon>Caulobacteraceae</taxon>
        <taxon>Terricaulis</taxon>
    </lineage>
</organism>
<dbReference type="EMBL" id="CP047045">
    <property type="protein sequence ID" value="QGZ96043.1"/>
    <property type="molecule type" value="Genomic_DNA"/>
</dbReference>
<feature type="active site" description="Proton donor" evidence="7">
    <location>
        <position position="343"/>
    </location>
</feature>
<comment type="function">
    <text evidence="5">Specifically catalyzes the decarboxylation of meso-diaminopimelate (meso-DAP) to L-lysine.</text>
</comment>
<dbReference type="Gene3D" id="2.40.37.10">
    <property type="entry name" value="Lyase, Ornithine Decarboxylase, Chain A, domain 1"/>
    <property type="match status" value="1"/>
</dbReference>
<dbReference type="PANTHER" id="PTHR43727">
    <property type="entry name" value="DIAMINOPIMELATE DECARBOXYLASE"/>
    <property type="match status" value="1"/>
</dbReference>
<feature type="binding site" evidence="5">
    <location>
        <position position="239"/>
    </location>
    <ligand>
        <name>pyridoxal 5'-phosphate</name>
        <dbReference type="ChEBI" id="CHEBI:597326"/>
    </ligand>
</feature>
<dbReference type="FunFam" id="3.20.20.10:FF:000003">
    <property type="entry name" value="Diaminopimelate decarboxylase"/>
    <property type="match status" value="1"/>
</dbReference>
<evidence type="ECO:0000256" key="7">
    <source>
        <dbReference type="PIRSR" id="PIRSR600183-50"/>
    </source>
</evidence>
<evidence type="ECO:0000256" key="5">
    <source>
        <dbReference type="HAMAP-Rule" id="MF_02120"/>
    </source>
</evidence>
<keyword evidence="5 8" id="KW-0457">Lysine biosynthesis</keyword>
<dbReference type="PRINTS" id="PR01179">
    <property type="entry name" value="ODADCRBXLASE"/>
</dbReference>
<sequence>MNHFEYRGGAFCCEDVKLADIADAVGTPAYVYSTATLERHYKVFKEAFAPRDVLVAFAVKANANVAVLATLARQGAGADTVSQGEIERALRAGVPAERIIFSGVGKTEAELAFAVRTGVHQINVESTAELDMLADVAKQLGATANVAIRVNPDVGAGGHDKISTGKSDAKFGVSPDMAIQLYKRAAADAHLAPRGLAVHIGSQIKDLAPLEAAFRVLRGLVERLRRDGLTVERLDLGGGLGVPYFNEPDPPAPAEYAAMVNRVLEGLDISIACEPGRMIAGNAGVLLSRVIRIQERAARPIIVLDAGMNDLIRPAIYDAYHGIKPLVERKGPGVDYDVVGPICETGDTFARKRSLPPLEAGDLVAFMTAGAYGAVMASTYNARDLVPEVLVAGDKFQIVRRRWTLEEQLALESLPDWLR</sequence>
<dbReference type="PROSITE" id="PS00878">
    <property type="entry name" value="ODR_DC_2_1"/>
    <property type="match status" value="1"/>
</dbReference>
<dbReference type="PRINTS" id="PR01181">
    <property type="entry name" value="DAPDCRBXLASE"/>
</dbReference>
<keyword evidence="12" id="KW-1185">Reference proteome</keyword>
<dbReference type="InterPro" id="IPR029066">
    <property type="entry name" value="PLP-binding_barrel"/>
</dbReference>
<keyword evidence="4 5" id="KW-0456">Lyase</keyword>
<dbReference type="Proteomes" id="UP000431269">
    <property type="component" value="Chromosome"/>
</dbReference>
<dbReference type="CDD" id="cd06828">
    <property type="entry name" value="PLPDE_III_DapDC"/>
    <property type="match status" value="1"/>
</dbReference>
<dbReference type="InterPro" id="IPR022644">
    <property type="entry name" value="De-COase2_N"/>
</dbReference>
<proteinExistence type="inferred from homology"/>
<dbReference type="InterPro" id="IPR009006">
    <property type="entry name" value="Ala_racemase/Decarboxylase_C"/>
</dbReference>
<feature type="modified residue" description="N6-(pyridoxal phosphate)lysine" evidence="5 7">
    <location>
        <position position="60"/>
    </location>
</feature>
<feature type="binding site" evidence="5">
    <location>
        <position position="372"/>
    </location>
    <ligand>
        <name>substrate</name>
    </ligand>
</feature>
<dbReference type="RefSeq" id="WP_158766858.1">
    <property type="nucleotide sequence ID" value="NZ_CP047045.1"/>
</dbReference>
<dbReference type="GO" id="GO:0009089">
    <property type="term" value="P:lysine biosynthetic process via diaminopimelate"/>
    <property type="evidence" value="ECO:0007669"/>
    <property type="project" value="UniProtKB-UniRule"/>
</dbReference>
<comment type="similarity">
    <text evidence="5">Belongs to the Orn/Lys/Arg decarboxylase class-II family. LysA subfamily.</text>
</comment>
<evidence type="ECO:0000313" key="11">
    <source>
        <dbReference type="EMBL" id="QGZ96043.1"/>
    </source>
</evidence>
<dbReference type="InterPro" id="IPR022643">
    <property type="entry name" value="De-COase2_C"/>
</dbReference>
<dbReference type="Pfam" id="PF02784">
    <property type="entry name" value="Orn_Arg_deC_N"/>
    <property type="match status" value="1"/>
</dbReference>
<keyword evidence="2 5" id="KW-0210">Decarboxylase</keyword>
<evidence type="ECO:0000256" key="1">
    <source>
        <dbReference type="ARBA" id="ARBA00001933"/>
    </source>
</evidence>
<dbReference type="EC" id="4.1.1.20" evidence="5 6"/>
<dbReference type="PANTHER" id="PTHR43727:SF2">
    <property type="entry name" value="GROUP IV DECARBOXYLASE"/>
    <property type="match status" value="1"/>
</dbReference>
<comment type="pathway">
    <text evidence="5 8">Amino-acid biosynthesis; L-lysine biosynthesis via DAP pathway; L-lysine from DL-2,6-diaminopimelate: step 1/1.</text>
</comment>
<evidence type="ECO:0000256" key="6">
    <source>
        <dbReference type="NCBIfam" id="TIGR01048"/>
    </source>
</evidence>
<feature type="domain" description="Orn/DAP/Arg decarboxylase 2 N-terminal" evidence="10">
    <location>
        <begin position="35"/>
        <end position="280"/>
    </location>
</feature>
<dbReference type="AlphaFoldDB" id="A0A6I6MXZ0"/>
<dbReference type="Pfam" id="PF00278">
    <property type="entry name" value="Orn_DAP_Arg_deC"/>
    <property type="match status" value="1"/>
</dbReference>
<dbReference type="InterPro" id="IPR022657">
    <property type="entry name" value="De-COase2_CS"/>
</dbReference>
<dbReference type="InterPro" id="IPR000183">
    <property type="entry name" value="Orn/DAP/Arg_de-COase"/>
</dbReference>
<comment type="subunit">
    <text evidence="5">Homodimer.</text>
</comment>
<dbReference type="HAMAP" id="MF_02120">
    <property type="entry name" value="LysA"/>
    <property type="match status" value="1"/>
</dbReference>
<feature type="binding site" evidence="5">
    <location>
        <position position="313"/>
    </location>
    <ligand>
        <name>substrate</name>
    </ligand>
</feature>
<accession>A0A6I6MXZ0</accession>
<dbReference type="GO" id="GO:0030170">
    <property type="term" value="F:pyridoxal phosphate binding"/>
    <property type="evidence" value="ECO:0007669"/>
    <property type="project" value="UniProtKB-UniRule"/>
</dbReference>